<dbReference type="Proteomes" id="UP000694050">
    <property type="component" value="Unassembled WGS sequence"/>
</dbReference>
<evidence type="ECO:0000313" key="3">
    <source>
        <dbReference type="Proteomes" id="UP000694050"/>
    </source>
</evidence>
<accession>A0A8J5U2K9</accession>
<dbReference type="PANTHER" id="PTHR36440">
    <property type="entry name" value="PUTATIVE (AFU_ORTHOLOGUE AFUA_8G07350)-RELATED"/>
    <property type="match status" value="1"/>
</dbReference>
<feature type="domain" description="Cupin type-2" evidence="1">
    <location>
        <begin position="62"/>
        <end position="113"/>
    </location>
</feature>
<organism evidence="2 3">
    <name type="scientific">Fusarium oxysporum f. sp. rapae</name>
    <dbReference type="NCBI Taxonomy" id="485398"/>
    <lineage>
        <taxon>Eukaryota</taxon>
        <taxon>Fungi</taxon>
        <taxon>Dikarya</taxon>
        <taxon>Ascomycota</taxon>
        <taxon>Pezizomycotina</taxon>
        <taxon>Sordariomycetes</taxon>
        <taxon>Hypocreomycetidae</taxon>
        <taxon>Hypocreales</taxon>
        <taxon>Nectriaceae</taxon>
        <taxon>Fusarium</taxon>
        <taxon>Fusarium oxysporum species complex</taxon>
    </lineage>
</organism>
<dbReference type="CDD" id="cd02215">
    <property type="entry name" value="cupin_QDO_N_C"/>
    <property type="match status" value="1"/>
</dbReference>
<proteinExistence type="predicted"/>
<name>A0A8J5U2K9_FUSOX</name>
<dbReference type="PANTHER" id="PTHR36440:SF1">
    <property type="entry name" value="PUTATIVE (AFU_ORTHOLOGUE AFUA_8G07350)-RELATED"/>
    <property type="match status" value="1"/>
</dbReference>
<evidence type="ECO:0000313" key="2">
    <source>
        <dbReference type="EMBL" id="KAG7419238.1"/>
    </source>
</evidence>
<sequence>MAGIKSTLVPPGKPDEAYLVPYLEGHVVDISSSASVIRVMVTAKETNNTFALVTAGGSEGAPIIFHYHNEAHDIFLCTQGQMNVWANDQGRTLNPGDMASVPPGVIHRYQILGTHTEFWGPIVPADWIEMFYAMGDIAPEDSVLYQSPDTRDPMKTLFPRLKDLPGKHDFVPVPTHPAAETTFCLPTDNVIPDGPEPYFLRADSGPKYAAAGLLFKPLVGLKQTHNRFVVSRIEGTNRIPSKLPKLRYPSHQAITVVEGAFRVDVGEYAQEVQTGQTIFIPARNAATLAATTRYASLYVTCDGVGFPAALGTIGKEYSSPVISVGFDSDPDVSGYEEAFKRLGLQ</sequence>
<comment type="caution">
    <text evidence="2">The sequence shown here is derived from an EMBL/GenBank/DDBJ whole genome shotgun (WGS) entry which is preliminary data.</text>
</comment>
<dbReference type="AlphaFoldDB" id="A0A8J5U2K9"/>
<protein>
    <submittedName>
        <fullName evidence="2">Quercetin 2,3-dioxygenase</fullName>
    </submittedName>
</protein>
<reference evidence="2" key="1">
    <citation type="submission" date="2021-04" db="EMBL/GenBank/DDBJ databases">
        <title>First draft genome resource for Brassicaceae pathogens Fusarium oxysporum f. sp. raphani and Fusarium oxysporum f. sp. rapae.</title>
        <authorList>
            <person name="Asai S."/>
        </authorList>
    </citation>
    <scope>NUCLEOTIDE SEQUENCE</scope>
    <source>
        <strain evidence="2">Tf1208</strain>
    </source>
</reference>
<dbReference type="InterPro" id="IPR053146">
    <property type="entry name" value="QDO-like"/>
</dbReference>
<evidence type="ECO:0000259" key="1">
    <source>
        <dbReference type="Pfam" id="PF07883"/>
    </source>
</evidence>
<dbReference type="EMBL" id="JAELUQ010000002">
    <property type="protein sequence ID" value="KAG7419238.1"/>
    <property type="molecule type" value="Genomic_DNA"/>
</dbReference>
<dbReference type="InterPro" id="IPR013096">
    <property type="entry name" value="Cupin_2"/>
</dbReference>
<gene>
    <name evidence="2" type="primary">QDOI-2</name>
    <name evidence="2" type="ORF">Forpe1208_v003328</name>
</gene>
<dbReference type="Pfam" id="PF07883">
    <property type="entry name" value="Cupin_2"/>
    <property type="match status" value="1"/>
</dbReference>